<name>A0A1I1FP25_9RHOB</name>
<evidence type="ECO:0000313" key="1">
    <source>
        <dbReference type="EMBL" id="SFC00756.1"/>
    </source>
</evidence>
<proteinExistence type="predicted"/>
<sequence length="165" mass="18161">MRKNTRKSGAKAAPAHQAERIDVLAELAALKAMTVPELQEKWQAIFGERAPNASRGNLELRLGYRIQELAHGGMRRETRRTLDALADEVMSGKLGGMVADPRKPAPGTKLVREWGGEEHMVTVLADGFEWQGRGFRSLSAAVRAITGAHWNGWRFFGLDQTGGAR</sequence>
<reference evidence="1 2" key="1">
    <citation type="submission" date="2016-10" db="EMBL/GenBank/DDBJ databases">
        <authorList>
            <person name="de Groot N.N."/>
        </authorList>
    </citation>
    <scope>NUCLEOTIDE SEQUENCE [LARGE SCALE GENOMIC DNA]</scope>
    <source>
        <strain evidence="1 2">DSM 19548</strain>
    </source>
</reference>
<keyword evidence="2" id="KW-1185">Reference proteome</keyword>
<dbReference type="STRING" id="441112.SAMN04488094_102219"/>
<evidence type="ECO:0008006" key="3">
    <source>
        <dbReference type="Google" id="ProtNLM"/>
    </source>
</evidence>
<dbReference type="AlphaFoldDB" id="A0A1I1FP25"/>
<dbReference type="OrthoDB" id="284135at2"/>
<dbReference type="Proteomes" id="UP000198728">
    <property type="component" value="Unassembled WGS sequence"/>
</dbReference>
<organism evidence="1 2">
    <name type="scientific">Tropicimonas isoalkanivorans</name>
    <dbReference type="NCBI Taxonomy" id="441112"/>
    <lineage>
        <taxon>Bacteria</taxon>
        <taxon>Pseudomonadati</taxon>
        <taxon>Pseudomonadota</taxon>
        <taxon>Alphaproteobacteria</taxon>
        <taxon>Rhodobacterales</taxon>
        <taxon>Roseobacteraceae</taxon>
        <taxon>Tropicimonas</taxon>
    </lineage>
</organism>
<accession>A0A1I1FP25</accession>
<dbReference type="RefSeq" id="WP_093359590.1">
    <property type="nucleotide sequence ID" value="NZ_FOLG01000002.1"/>
</dbReference>
<dbReference type="Pfam" id="PF11149">
    <property type="entry name" value="DUF2924"/>
    <property type="match status" value="1"/>
</dbReference>
<evidence type="ECO:0000313" key="2">
    <source>
        <dbReference type="Proteomes" id="UP000198728"/>
    </source>
</evidence>
<gene>
    <name evidence="1" type="ORF">SAMN04488094_102219</name>
</gene>
<protein>
    <recommendedName>
        <fullName evidence="3">DUF2924 domain-containing protein</fullName>
    </recommendedName>
</protein>
<dbReference type="InterPro" id="IPR021322">
    <property type="entry name" value="DUF2924"/>
</dbReference>
<dbReference type="EMBL" id="FOLG01000002">
    <property type="protein sequence ID" value="SFC00756.1"/>
    <property type="molecule type" value="Genomic_DNA"/>
</dbReference>